<protein>
    <recommendedName>
        <fullName evidence="7">Exocyst complex component Sec6</fullName>
    </recommendedName>
</protein>
<dbReference type="Gene3D" id="1.10.357.50">
    <property type="match status" value="1"/>
</dbReference>
<reference evidence="5" key="2">
    <citation type="submission" date="2021-01" db="UniProtKB">
        <authorList>
            <consortium name="EnsemblMetazoa"/>
        </authorList>
    </citation>
    <scope>IDENTIFICATION</scope>
</reference>
<dbReference type="GO" id="GO:0006887">
    <property type="term" value="P:exocytosis"/>
    <property type="evidence" value="ECO:0000318"/>
    <property type="project" value="GO_Central"/>
</dbReference>
<dbReference type="GO" id="GO:0000145">
    <property type="term" value="C:exocyst"/>
    <property type="evidence" value="ECO:0000318"/>
    <property type="project" value="GO_Central"/>
</dbReference>
<keyword evidence="2" id="KW-0813">Transport</keyword>
<dbReference type="OrthoDB" id="10047020at2759"/>
<evidence type="ECO:0000256" key="1">
    <source>
        <dbReference type="ARBA" id="ARBA00009447"/>
    </source>
</evidence>
<evidence type="ECO:0000256" key="2">
    <source>
        <dbReference type="ARBA" id="ARBA00022448"/>
    </source>
</evidence>
<comment type="similarity">
    <text evidence="1">Belongs to the SEC6 family.</text>
</comment>
<dbReference type="Pfam" id="PF06046">
    <property type="entry name" value="Sec6"/>
    <property type="match status" value="1"/>
</dbReference>
<dbReference type="GO" id="GO:0051601">
    <property type="term" value="P:exocyst localization"/>
    <property type="evidence" value="ECO:0000318"/>
    <property type="project" value="GO_Central"/>
</dbReference>
<keyword evidence="4" id="KW-0175">Coiled coil</keyword>
<dbReference type="Gene3D" id="1.10.357.70">
    <property type="entry name" value="Exocyst complex component Sec6, C-terminal domain"/>
    <property type="match status" value="1"/>
</dbReference>
<accession>A0A7M7N6I7</accession>
<dbReference type="InterPro" id="IPR010326">
    <property type="entry name" value="EXOC3/Sec6"/>
</dbReference>
<dbReference type="GeneID" id="575720"/>
<dbReference type="PANTHER" id="PTHR21292">
    <property type="entry name" value="EXOCYST COMPLEX COMPONENT SEC6-RELATED"/>
    <property type="match status" value="1"/>
</dbReference>
<feature type="coiled-coil region" evidence="4">
    <location>
        <begin position="144"/>
        <end position="171"/>
    </location>
</feature>
<proteinExistence type="inferred from homology"/>
<sequence length="815" mass="94968">MPNWWCGPKLRVPKWMAPTIEGARTSFRRRMGTVNSQDSSFRRRLRTLSDNDYGSRFRDSIRRGRRTMSLRSLNRSRSDWTLRRTQSFRDSMHFRRRDGNSTRRRDTTLRRKRTTADIRIIRRSFCHTSASEPNLSTTISGEDGNAEETELDEMTKQADNLRREYEQMQFQEKWRDDMLLKLHQQNLTLSAEEMQLASNTTSFNGVKRRADSLLDQIRVLIRKFLVLAQGDPGLVEACFLIVQEEERRDEDAAKCKEEKGFITPDRPKKWKDKILTELRKVPLLRVENTPQQDRTDDRNWLALHMELMSQKLREDLKILKGLFSACHSLDSDIAQFFIDAYYEYMTQHIQDIVSTGLRHSEIIQLLSWLTEHKNEMRRLNVSFIEGVSLDKAAESILPEHSRKELEQSYLKTVHSNLKQWAKDALQKEREDWQSEDYSPKQDKDGYLYTEFPVHLFDLLRQNLEVAREISPGTYKALLGYCLDEVRDIVQHYAAAVKVYIPTRSVSTTPPSSPQPSPKSAQLVKKIRKTVEPHLSTTAAEEKRCQLNKPKFYVQYSVAALNNFGTIIEHSQLFNQQRPQSEKKNPKQTDEDEDDFTYILNMMRRLAKECFEKFTNDLYAEIKPLLRLVGTKQWFVQNGTSCIGEVCDIITSYTLQLRKQFMGDWREKLEQYMLQEYTKSFSRRTACITCKNAKERQSVAEQISWECDQIENTLLSLQREAEVHISVFNILRQMSEVIHLSDKSTIVLEVTSLVMKHPETTRRQLKAVLRLRGDLKKAKIKKIITNTMAIDDNDSIGYCSGESAVSCATTVGLGSP</sequence>
<evidence type="ECO:0008006" key="7">
    <source>
        <dbReference type="Google" id="ProtNLM"/>
    </source>
</evidence>
<reference evidence="6" key="1">
    <citation type="submission" date="2015-02" db="EMBL/GenBank/DDBJ databases">
        <title>Genome sequencing for Strongylocentrotus purpuratus.</title>
        <authorList>
            <person name="Murali S."/>
            <person name="Liu Y."/>
            <person name="Vee V."/>
            <person name="English A."/>
            <person name="Wang M."/>
            <person name="Skinner E."/>
            <person name="Han Y."/>
            <person name="Muzny D.M."/>
            <person name="Worley K.C."/>
            <person name="Gibbs R.A."/>
        </authorList>
    </citation>
    <scope>NUCLEOTIDE SEQUENCE</scope>
</reference>
<name>A0A7M7N6I7_STRPU</name>
<organism evidence="5 6">
    <name type="scientific">Strongylocentrotus purpuratus</name>
    <name type="common">Purple sea urchin</name>
    <dbReference type="NCBI Taxonomy" id="7668"/>
    <lineage>
        <taxon>Eukaryota</taxon>
        <taxon>Metazoa</taxon>
        <taxon>Echinodermata</taxon>
        <taxon>Eleutherozoa</taxon>
        <taxon>Echinozoa</taxon>
        <taxon>Echinoidea</taxon>
        <taxon>Euechinoidea</taxon>
        <taxon>Echinacea</taxon>
        <taxon>Camarodonta</taxon>
        <taxon>Echinidea</taxon>
        <taxon>Strongylocentrotidae</taxon>
        <taxon>Strongylocentrotus</taxon>
    </lineage>
</organism>
<dbReference type="EnsemblMetazoa" id="XM_030974920">
    <property type="protein sequence ID" value="XP_030830780"/>
    <property type="gene ID" value="LOC575720"/>
</dbReference>
<dbReference type="GO" id="GO:0000149">
    <property type="term" value="F:SNARE binding"/>
    <property type="evidence" value="ECO:0000318"/>
    <property type="project" value="GO_Central"/>
</dbReference>
<dbReference type="Proteomes" id="UP000007110">
    <property type="component" value="Unassembled WGS sequence"/>
</dbReference>
<evidence type="ECO:0000256" key="3">
    <source>
        <dbReference type="ARBA" id="ARBA00022483"/>
    </source>
</evidence>
<dbReference type="AlphaFoldDB" id="A0A7M7N6I7"/>
<keyword evidence="6" id="KW-1185">Reference proteome</keyword>
<dbReference type="InterPro" id="IPR042532">
    <property type="entry name" value="EXOC3/Sec6_C"/>
</dbReference>
<dbReference type="PANTHER" id="PTHR21292:SF1">
    <property type="entry name" value="EXOCYST COMPLEX COMPONENT 3"/>
    <property type="match status" value="1"/>
</dbReference>
<dbReference type="KEGG" id="spu:575720"/>
<evidence type="ECO:0000313" key="6">
    <source>
        <dbReference type="Proteomes" id="UP000007110"/>
    </source>
</evidence>
<evidence type="ECO:0000313" key="5">
    <source>
        <dbReference type="EnsemblMetazoa" id="XP_030830780"/>
    </source>
</evidence>
<dbReference type="RefSeq" id="XP_030830780.1">
    <property type="nucleotide sequence ID" value="XM_030974920.1"/>
</dbReference>
<keyword evidence="3" id="KW-0268">Exocytosis</keyword>
<dbReference type="InParanoid" id="A0A7M7N6I7"/>
<evidence type="ECO:0000256" key="4">
    <source>
        <dbReference type="SAM" id="Coils"/>
    </source>
</evidence>
<dbReference type="OMA" id="CAYLELI"/>